<protein>
    <submittedName>
        <fullName evidence="1">Uncharacterized protein</fullName>
    </submittedName>
</protein>
<dbReference type="HOGENOM" id="CLU_1224484_0_0_1"/>
<name>A0A0C2SXN6_AMAMK</name>
<accession>A0A0C2SXN6</accession>
<gene>
    <name evidence="1" type="ORF">M378DRAFT_196726</name>
</gene>
<evidence type="ECO:0000313" key="2">
    <source>
        <dbReference type="Proteomes" id="UP000054549"/>
    </source>
</evidence>
<dbReference type="EMBL" id="KN818229">
    <property type="protein sequence ID" value="KIL68280.1"/>
    <property type="molecule type" value="Genomic_DNA"/>
</dbReference>
<evidence type="ECO:0000313" key="1">
    <source>
        <dbReference type="EMBL" id="KIL68280.1"/>
    </source>
</evidence>
<sequence>MQVDFDPDDDNIPQKLRNRFLSWMTEVPRLQYSQYGPINKYLTLKFPDAMVKPQGLMRPIMTEREVQIVVGQDGILGEDGLLDVGNISDISIDSTGQYVSKEEKRYPDFIVASYYDDNEKYDKIRLIVEIGSLHKREAASNNVKKEIQKQLHEYMVLLGDEGARWATNVLGVAILGTEVCFSRPRKRKEDGSIMFTMPSKWHSLYDDTFVKEINKVAKMLEDDADD</sequence>
<dbReference type="Proteomes" id="UP000054549">
    <property type="component" value="Unassembled WGS sequence"/>
</dbReference>
<proteinExistence type="predicted"/>
<dbReference type="OrthoDB" id="2977433at2759"/>
<keyword evidence="2" id="KW-1185">Reference proteome</keyword>
<dbReference type="AlphaFoldDB" id="A0A0C2SXN6"/>
<organism evidence="1 2">
    <name type="scientific">Amanita muscaria (strain Koide BX008)</name>
    <dbReference type="NCBI Taxonomy" id="946122"/>
    <lineage>
        <taxon>Eukaryota</taxon>
        <taxon>Fungi</taxon>
        <taxon>Dikarya</taxon>
        <taxon>Basidiomycota</taxon>
        <taxon>Agaricomycotina</taxon>
        <taxon>Agaricomycetes</taxon>
        <taxon>Agaricomycetidae</taxon>
        <taxon>Agaricales</taxon>
        <taxon>Pluteineae</taxon>
        <taxon>Amanitaceae</taxon>
        <taxon>Amanita</taxon>
    </lineage>
</organism>
<dbReference type="InParanoid" id="A0A0C2SXN6"/>
<reference evidence="1 2" key="1">
    <citation type="submission" date="2014-04" db="EMBL/GenBank/DDBJ databases">
        <title>Evolutionary Origins and Diversification of the Mycorrhizal Mutualists.</title>
        <authorList>
            <consortium name="DOE Joint Genome Institute"/>
            <consortium name="Mycorrhizal Genomics Consortium"/>
            <person name="Kohler A."/>
            <person name="Kuo A."/>
            <person name="Nagy L.G."/>
            <person name="Floudas D."/>
            <person name="Copeland A."/>
            <person name="Barry K.W."/>
            <person name="Cichocki N."/>
            <person name="Veneault-Fourrey C."/>
            <person name="LaButti K."/>
            <person name="Lindquist E.A."/>
            <person name="Lipzen A."/>
            <person name="Lundell T."/>
            <person name="Morin E."/>
            <person name="Murat C."/>
            <person name="Riley R."/>
            <person name="Ohm R."/>
            <person name="Sun H."/>
            <person name="Tunlid A."/>
            <person name="Henrissat B."/>
            <person name="Grigoriev I.V."/>
            <person name="Hibbett D.S."/>
            <person name="Martin F."/>
        </authorList>
    </citation>
    <scope>NUCLEOTIDE SEQUENCE [LARGE SCALE GENOMIC DNA]</scope>
    <source>
        <strain evidence="1 2">Koide BX008</strain>
    </source>
</reference>